<keyword evidence="2" id="KW-0560">Oxidoreductase</keyword>
<accession>A0A7X5J825</accession>
<dbReference type="RefSeq" id="WP_161708264.1">
    <property type="nucleotide sequence ID" value="NZ_JAABLQ010000001.1"/>
</dbReference>
<keyword evidence="6" id="KW-1185">Reference proteome</keyword>
<gene>
    <name evidence="5" type="ORF">GWI72_07575</name>
</gene>
<dbReference type="EMBL" id="JAABLQ010000001">
    <property type="protein sequence ID" value="NBN78122.1"/>
    <property type="molecule type" value="Genomic_DNA"/>
</dbReference>
<reference evidence="6" key="1">
    <citation type="submission" date="2020-01" db="EMBL/GenBank/DDBJ databases">
        <authorList>
            <person name="Fang Y."/>
            <person name="Sun R."/>
            <person name="Nie L."/>
            <person name="He J."/>
            <person name="Hao L."/>
            <person name="Wang L."/>
            <person name="Su S."/>
            <person name="Lv E."/>
            <person name="Zhang Z."/>
            <person name="Xie R."/>
            <person name="Liu H."/>
        </authorList>
    </citation>
    <scope>NUCLEOTIDE SEQUENCE [LARGE SCALE GENOMIC DNA]</scope>
    <source>
        <strain evidence="6">XCT-53</strain>
    </source>
</reference>
<dbReference type="GO" id="GO:0016491">
    <property type="term" value="F:oxidoreductase activity"/>
    <property type="evidence" value="ECO:0007669"/>
    <property type="project" value="UniProtKB-KW"/>
</dbReference>
<evidence type="ECO:0000259" key="4">
    <source>
        <dbReference type="SMART" id="SM00822"/>
    </source>
</evidence>
<evidence type="ECO:0000313" key="6">
    <source>
        <dbReference type="Proteomes" id="UP000586722"/>
    </source>
</evidence>
<keyword evidence="3" id="KW-0520">NAD</keyword>
<dbReference type="Proteomes" id="UP000586722">
    <property type="component" value="Unassembled WGS sequence"/>
</dbReference>
<protein>
    <submittedName>
        <fullName evidence="5">SDR family oxidoreductase</fullName>
    </submittedName>
</protein>
<dbReference type="InterPro" id="IPR002347">
    <property type="entry name" value="SDR_fam"/>
</dbReference>
<evidence type="ECO:0000313" key="5">
    <source>
        <dbReference type="EMBL" id="NBN78122.1"/>
    </source>
</evidence>
<dbReference type="PRINTS" id="PR00081">
    <property type="entry name" value="GDHRDH"/>
</dbReference>
<dbReference type="NCBIfam" id="NF005681">
    <property type="entry name" value="PRK07478.1"/>
    <property type="match status" value="1"/>
</dbReference>
<comment type="similarity">
    <text evidence="1">Belongs to the short-chain dehydrogenases/reductases (SDR) family.</text>
</comment>
<dbReference type="Pfam" id="PF13561">
    <property type="entry name" value="adh_short_C2"/>
    <property type="match status" value="1"/>
</dbReference>
<dbReference type="CDD" id="cd05233">
    <property type="entry name" value="SDR_c"/>
    <property type="match status" value="1"/>
</dbReference>
<dbReference type="PRINTS" id="PR00080">
    <property type="entry name" value="SDRFAMILY"/>
</dbReference>
<dbReference type="InterPro" id="IPR036291">
    <property type="entry name" value="NAD(P)-bd_dom_sf"/>
</dbReference>
<dbReference type="FunFam" id="3.40.50.720:FF:000084">
    <property type="entry name" value="Short-chain dehydrogenase reductase"/>
    <property type="match status" value="1"/>
</dbReference>
<proteinExistence type="inferred from homology"/>
<dbReference type="AlphaFoldDB" id="A0A7X5J825"/>
<dbReference type="PANTHER" id="PTHR24321:SF8">
    <property type="entry name" value="ESTRADIOL 17-BETA-DEHYDROGENASE 8-RELATED"/>
    <property type="match status" value="1"/>
</dbReference>
<name>A0A7X5J825_9HYPH</name>
<dbReference type="Gene3D" id="3.40.50.720">
    <property type="entry name" value="NAD(P)-binding Rossmann-like Domain"/>
    <property type="match status" value="1"/>
</dbReference>
<organism evidence="5 6">
    <name type="scientific">Pannonibacter tanglangensis</name>
    <dbReference type="NCBI Taxonomy" id="2750084"/>
    <lineage>
        <taxon>Bacteria</taxon>
        <taxon>Pseudomonadati</taxon>
        <taxon>Pseudomonadota</taxon>
        <taxon>Alphaproteobacteria</taxon>
        <taxon>Hyphomicrobiales</taxon>
        <taxon>Stappiaceae</taxon>
        <taxon>Pannonibacter</taxon>
    </lineage>
</organism>
<dbReference type="PANTHER" id="PTHR24321">
    <property type="entry name" value="DEHYDROGENASES, SHORT CHAIN"/>
    <property type="match status" value="1"/>
</dbReference>
<dbReference type="SUPFAM" id="SSF51735">
    <property type="entry name" value="NAD(P)-binding Rossmann-fold domains"/>
    <property type="match status" value="1"/>
</dbReference>
<evidence type="ECO:0000256" key="2">
    <source>
        <dbReference type="ARBA" id="ARBA00023002"/>
    </source>
</evidence>
<comment type="caution">
    <text evidence="5">The sequence shown here is derived from an EMBL/GenBank/DDBJ whole genome shotgun (WGS) entry which is preliminary data.</text>
</comment>
<dbReference type="SMART" id="SM00822">
    <property type="entry name" value="PKS_KR"/>
    <property type="match status" value="1"/>
</dbReference>
<evidence type="ECO:0000256" key="1">
    <source>
        <dbReference type="ARBA" id="ARBA00006484"/>
    </source>
</evidence>
<evidence type="ECO:0000256" key="3">
    <source>
        <dbReference type="ARBA" id="ARBA00023027"/>
    </source>
</evidence>
<dbReference type="InterPro" id="IPR057326">
    <property type="entry name" value="KR_dom"/>
</dbReference>
<sequence>MQLKDKVIILTGASSGIGAAAARLFSARGARLVIGARRKARLDALAGELAAAGGEVVTVAGDVVDDAHARALVEAAVSRFGRLDGAFNNAGIVGDMVPLPQMSPETWNRVLEVNLTSAFHLARHQIPAMLANGGKGSIVFTSTFVGHGVGLPGMAAYAAAKSGLIGLTQVLAAEHGPAGLRVNALLPGGTMTEMAPSDAGALKWIAGLHALKRIAEPEEIAAAAAFLLSDDASFVTGSAMFADGGNSICKT</sequence>
<feature type="domain" description="Ketoreductase" evidence="4">
    <location>
        <begin position="6"/>
        <end position="194"/>
    </location>
</feature>